<evidence type="ECO:0000313" key="1">
    <source>
        <dbReference type="EMBL" id="PXF49709.1"/>
    </source>
</evidence>
<sequence>MEEATENLCIWAQSVVEEADLISAGTREYPRALQHIVTQSLKHGNID</sequence>
<dbReference type="AlphaFoldDB" id="A0A2V3J5M4"/>
<protein>
    <submittedName>
        <fullName evidence="1">Uncharacterized protein</fullName>
    </submittedName>
</protein>
<comment type="caution">
    <text evidence="1">The sequence shown here is derived from an EMBL/GenBank/DDBJ whole genome shotgun (WGS) entry which is preliminary data.</text>
</comment>
<proteinExistence type="predicted"/>
<accession>A0A2V3J5M4</accession>
<keyword evidence="2" id="KW-1185">Reference proteome</keyword>
<dbReference type="Proteomes" id="UP000247409">
    <property type="component" value="Unassembled WGS sequence"/>
</dbReference>
<reference evidence="1 2" key="1">
    <citation type="journal article" date="2018" name="Mol. Biol. Evol.">
        <title>Analysis of the draft genome of the red seaweed Gracilariopsis chorda provides insights into genome size evolution in Rhodophyta.</title>
        <authorList>
            <person name="Lee J."/>
            <person name="Yang E.C."/>
            <person name="Graf L."/>
            <person name="Yang J.H."/>
            <person name="Qiu H."/>
            <person name="Zel Zion U."/>
            <person name="Chan C.X."/>
            <person name="Stephens T.G."/>
            <person name="Weber A.P.M."/>
            <person name="Boo G.H."/>
            <person name="Boo S.M."/>
            <person name="Kim K.M."/>
            <person name="Shin Y."/>
            <person name="Jung M."/>
            <person name="Lee S.J."/>
            <person name="Yim H.S."/>
            <person name="Lee J.H."/>
            <person name="Bhattacharya D."/>
            <person name="Yoon H.S."/>
        </authorList>
    </citation>
    <scope>NUCLEOTIDE SEQUENCE [LARGE SCALE GENOMIC DNA]</scope>
    <source>
        <strain evidence="1 2">SKKU-2015</strain>
        <tissue evidence="1">Whole body</tissue>
    </source>
</reference>
<name>A0A2V3J5M4_9FLOR</name>
<organism evidence="1 2">
    <name type="scientific">Gracilariopsis chorda</name>
    <dbReference type="NCBI Taxonomy" id="448386"/>
    <lineage>
        <taxon>Eukaryota</taxon>
        <taxon>Rhodophyta</taxon>
        <taxon>Florideophyceae</taxon>
        <taxon>Rhodymeniophycidae</taxon>
        <taxon>Gracilariales</taxon>
        <taxon>Gracilariaceae</taxon>
        <taxon>Gracilariopsis</taxon>
    </lineage>
</organism>
<gene>
    <name evidence="1" type="ORF">BWQ96_00361</name>
</gene>
<dbReference type="EMBL" id="NBIV01000002">
    <property type="protein sequence ID" value="PXF49709.1"/>
    <property type="molecule type" value="Genomic_DNA"/>
</dbReference>
<evidence type="ECO:0000313" key="2">
    <source>
        <dbReference type="Proteomes" id="UP000247409"/>
    </source>
</evidence>